<feature type="coiled-coil region" evidence="4">
    <location>
        <begin position="384"/>
        <end position="481"/>
    </location>
</feature>
<feature type="compositionally biased region" description="Low complexity" evidence="5">
    <location>
        <begin position="1221"/>
        <end position="1231"/>
    </location>
</feature>
<dbReference type="PANTHER" id="PTHR18898:SF2">
    <property type="entry name" value="NUCLEOPROTEIN TPR"/>
    <property type="match status" value="1"/>
</dbReference>
<evidence type="ECO:0000256" key="1">
    <source>
        <dbReference type="ARBA" id="ARBA00004123"/>
    </source>
</evidence>
<dbReference type="Proteomes" id="UP001388673">
    <property type="component" value="Unassembled WGS sequence"/>
</dbReference>
<dbReference type="Pfam" id="PF25785">
    <property type="entry name" value="TPR"/>
    <property type="match status" value="1"/>
</dbReference>
<accession>A0AAW0Z277</accession>
<comment type="subcellular location">
    <subcellularLocation>
        <location evidence="1">Nucleus</location>
    </subcellularLocation>
</comment>
<dbReference type="InterPro" id="IPR057974">
    <property type="entry name" value="NUA/TPR/MLP1-2-like_dom"/>
</dbReference>
<evidence type="ECO:0000259" key="6">
    <source>
        <dbReference type="Pfam" id="PF25785"/>
    </source>
</evidence>
<comment type="caution">
    <text evidence="7">The sequence shown here is derived from an EMBL/GenBank/DDBJ whole genome shotgun (WGS) entry which is preliminary data.</text>
</comment>
<dbReference type="GO" id="GO:0017056">
    <property type="term" value="F:structural constituent of nuclear pore"/>
    <property type="evidence" value="ECO:0007669"/>
    <property type="project" value="TreeGrafter"/>
</dbReference>
<dbReference type="Gene3D" id="1.10.287.1490">
    <property type="match status" value="1"/>
</dbReference>
<dbReference type="PANTHER" id="PTHR18898">
    <property type="entry name" value="NUCLEOPROTEIN TPR-RELATED"/>
    <property type="match status" value="1"/>
</dbReference>
<dbReference type="GO" id="GO:0005643">
    <property type="term" value="C:nuclear pore"/>
    <property type="evidence" value="ECO:0007669"/>
    <property type="project" value="TreeGrafter"/>
</dbReference>
<feature type="domain" description="NUA/TPR/MLP1-2-like" evidence="6">
    <location>
        <begin position="446"/>
        <end position="542"/>
    </location>
</feature>
<feature type="compositionally biased region" description="Gly residues" evidence="5">
    <location>
        <begin position="1391"/>
        <end position="1419"/>
    </location>
</feature>
<feature type="compositionally biased region" description="Low complexity" evidence="5">
    <location>
        <begin position="1420"/>
        <end position="1429"/>
    </location>
</feature>
<feature type="coiled-coil region" evidence="4">
    <location>
        <begin position="559"/>
        <end position="586"/>
    </location>
</feature>
<evidence type="ECO:0000256" key="3">
    <source>
        <dbReference type="ARBA" id="ARBA00023242"/>
    </source>
</evidence>
<keyword evidence="8" id="KW-1185">Reference proteome</keyword>
<dbReference type="GeneID" id="92178654"/>
<feature type="compositionally biased region" description="Low complexity" evidence="5">
    <location>
        <begin position="1247"/>
        <end position="1290"/>
    </location>
</feature>
<reference evidence="7 8" key="1">
    <citation type="journal article" date="2024" name="bioRxiv">
        <title>Comparative genomics of Cryptococcus and Kwoniella reveals pathogenesis evolution and contrasting karyotype dynamics via intercentromeric recombination or chromosome fusion.</title>
        <authorList>
            <person name="Coelho M.A."/>
            <person name="David-Palma M."/>
            <person name="Shea T."/>
            <person name="Bowers K."/>
            <person name="McGinley-Smith S."/>
            <person name="Mohammad A.W."/>
            <person name="Gnirke A."/>
            <person name="Yurkov A.M."/>
            <person name="Nowrousian M."/>
            <person name="Sun S."/>
            <person name="Cuomo C.A."/>
            <person name="Heitman J."/>
        </authorList>
    </citation>
    <scope>NUCLEOTIDE SEQUENCE [LARGE SCALE GENOMIC DNA]</scope>
    <source>
        <strain evidence="7 8">CBS 13917</strain>
    </source>
</reference>
<dbReference type="RefSeq" id="XP_066804445.1">
    <property type="nucleotide sequence ID" value="XM_066944522.1"/>
</dbReference>
<proteinExistence type="predicted"/>
<dbReference type="EMBL" id="JBCAWK010000003">
    <property type="protein sequence ID" value="KAK8864149.1"/>
    <property type="molecule type" value="Genomic_DNA"/>
</dbReference>
<evidence type="ECO:0000256" key="4">
    <source>
        <dbReference type="SAM" id="Coils"/>
    </source>
</evidence>
<protein>
    <recommendedName>
        <fullName evidence="6">NUA/TPR/MLP1-2-like domain-containing protein</fullName>
    </recommendedName>
</protein>
<feature type="coiled-coil region" evidence="4">
    <location>
        <begin position="753"/>
        <end position="819"/>
    </location>
</feature>
<dbReference type="KEGG" id="kne:92178654"/>
<dbReference type="GO" id="GO:0006406">
    <property type="term" value="P:mRNA export from nucleus"/>
    <property type="evidence" value="ECO:0007669"/>
    <property type="project" value="TreeGrafter"/>
</dbReference>
<name>A0AAW0Z277_9TREE</name>
<evidence type="ECO:0000313" key="7">
    <source>
        <dbReference type="EMBL" id="KAK8864149.1"/>
    </source>
</evidence>
<feature type="coiled-coil region" evidence="4">
    <location>
        <begin position="905"/>
        <end position="1089"/>
    </location>
</feature>
<sequence>MSSDPTVGPEAAAESQALPQPTPVPEQDTSASSLPDDIRQQVEQEQALADAQRKVKSLEEEVEKVKAERQTLVNEKDGVISVTNQLRTQLSSLQSSHHKSTSELSVLQTRIDAIEREKKELFEETERLQQRSSKNTQELYALRAQKTEASQKIAHLDVEVSELRMTTETAKFNEKRSSQALQSARAEILNLSKAVADVEERFGKYRADKQAEQSQARTEHEAVLTRLNTVENSYRSLQRTYNDQSKRLAEAHAHIATLTSAAAAKKASVSLEFHQLSEENRILEKRGDDARATTLEREAELERVVNAYEDKEKGWEEKWKKEERTRRDAEKRAEDLKTVVERLALAGGEGTNISSAATLASDLKQSGKSYTQFYTDYTIQEGKLRAAENEVARLTGLLDEISQDISEKKPLLDEQAAEHARAIDRANALAAELASVISAREAHEAEAKNLRAAATHNNEEVSALQNNVDDLSRQIQNLLRQLAIKDDPSLAGVTLDGTATVEEGDIITDHLLEFRSIRSLQEQNLKLLRLTRNLMSKLDQREIRRAEDSEEDVDTGASLDQATETITKLHAQLLEVQKKVNEATRERDFFSKLLAKGEGLRWKQQQEGSGPFEDGIAPHQQTIATLQAELDVIRSKADNEVTEAKEQIRLKAEQLGIAEVDKAKADAKVGLLEEQLRMLNEAGSLQKQEYISLETQHRQLQGAVAQAHSEQKSALEQAASRQAEADRFRNETALLRAEKEQWKSTESRLQSDFAQVQSERVKLQQLIDNLKNVASEAERSRTEERSQLEKRIDDLGREATALRGQIDQAREATRAAEKRVEDFDGRLASATTSVRAEKEAVEALAKTRAEEISTLTTEIERLKQESENRYRIGINWKRRADALTESQTSTQQSHATAVADKDKEIADINKKIGDLSSELEIARSKLTEAERVSALKENTVQRLQSELSKAQTAGQAAAPPAQSDNAALIALQSEKDALQQKLAQAENDLELAKSAASITVAAVAPADTSAPSDDQTADLASKVEQLEKEKEEFNQRYEANVSRVNRTNSAMKARLDALTQEKATAQATVDTLQARVIELEQTISDLKAGGAAPAEGGGSTQAAIDDAVKAAVSAREAELQAEHAKALEAASSFTASIGELKPDVDSLQAKKAELDASFETRVSEAVKAQYASLQAEAAGLKGQVEQLTTKVKALERQVKTAEISRKTLERQKAEVEKKLEAAAGGAPGSAPTPTPAVLSGTAGDLKPSASAGPSQPAPAASSSATTQAATAQVTTPAATSSAGAPAVRGNVRGRARGAVRGATRGAAPGRPNPVLSAVNATLAQATPTPTTNPTSPTGGVKRPLPEDGEVTEGDNAPSEDILTRIQGAASAGPVAGGERGRVLKRPRGAATRGGRGGRGGGNAGAAGASGGTSGEGSGPAGSAPGGAAS</sequence>
<feature type="coiled-coil region" evidence="4">
    <location>
        <begin position="634"/>
        <end position="682"/>
    </location>
</feature>
<feature type="coiled-coil region" evidence="4">
    <location>
        <begin position="298"/>
        <end position="346"/>
    </location>
</feature>
<feature type="region of interest" description="Disordered" evidence="5">
    <location>
        <begin position="1"/>
        <end position="39"/>
    </location>
</feature>
<keyword evidence="2 4" id="KW-0175">Coiled coil</keyword>
<evidence type="ECO:0000256" key="2">
    <source>
        <dbReference type="ARBA" id="ARBA00023054"/>
    </source>
</evidence>
<feature type="compositionally biased region" description="Low complexity" evidence="5">
    <location>
        <begin position="1326"/>
        <end position="1337"/>
    </location>
</feature>
<gene>
    <name evidence="7" type="ORF">IAR55_001395</name>
</gene>
<evidence type="ECO:0000256" key="5">
    <source>
        <dbReference type="SAM" id="MobiDB-lite"/>
    </source>
</evidence>
<feature type="coiled-coil region" evidence="4">
    <location>
        <begin position="104"/>
        <end position="131"/>
    </location>
</feature>
<feature type="region of interest" description="Disordered" evidence="5">
    <location>
        <begin position="1220"/>
        <end position="1429"/>
    </location>
</feature>
<keyword evidence="3" id="KW-0539">Nucleus</keyword>
<organism evidence="7 8">
    <name type="scientific">Kwoniella newhampshirensis</name>
    <dbReference type="NCBI Taxonomy" id="1651941"/>
    <lineage>
        <taxon>Eukaryota</taxon>
        <taxon>Fungi</taxon>
        <taxon>Dikarya</taxon>
        <taxon>Basidiomycota</taxon>
        <taxon>Agaricomycotina</taxon>
        <taxon>Tremellomycetes</taxon>
        <taxon>Tremellales</taxon>
        <taxon>Cryptococcaceae</taxon>
        <taxon>Kwoniella</taxon>
    </lineage>
</organism>
<feature type="coiled-coil region" evidence="4">
    <location>
        <begin position="41"/>
        <end position="75"/>
    </location>
</feature>
<evidence type="ECO:0000313" key="8">
    <source>
        <dbReference type="Proteomes" id="UP001388673"/>
    </source>
</evidence>
<feature type="compositionally biased region" description="Low complexity" evidence="5">
    <location>
        <begin position="1298"/>
        <end position="1309"/>
    </location>
</feature>